<dbReference type="Proteomes" id="UP001189429">
    <property type="component" value="Unassembled WGS sequence"/>
</dbReference>
<accession>A0ABN9Y2I6</accession>
<feature type="non-terminal residue" evidence="1">
    <location>
        <position position="1"/>
    </location>
</feature>
<reference evidence="1" key="1">
    <citation type="submission" date="2023-10" db="EMBL/GenBank/DDBJ databases">
        <authorList>
            <person name="Chen Y."/>
            <person name="Shah S."/>
            <person name="Dougan E. K."/>
            <person name="Thang M."/>
            <person name="Chan C."/>
        </authorList>
    </citation>
    <scope>NUCLEOTIDE SEQUENCE [LARGE SCALE GENOMIC DNA]</scope>
</reference>
<comment type="caution">
    <text evidence="1">The sequence shown here is derived from an EMBL/GenBank/DDBJ whole genome shotgun (WGS) entry which is preliminary data.</text>
</comment>
<keyword evidence="2" id="KW-1185">Reference proteome</keyword>
<organism evidence="1 2">
    <name type="scientific">Prorocentrum cordatum</name>
    <dbReference type="NCBI Taxonomy" id="2364126"/>
    <lineage>
        <taxon>Eukaryota</taxon>
        <taxon>Sar</taxon>
        <taxon>Alveolata</taxon>
        <taxon>Dinophyceae</taxon>
        <taxon>Prorocentrales</taxon>
        <taxon>Prorocentraceae</taxon>
        <taxon>Prorocentrum</taxon>
    </lineage>
</organism>
<gene>
    <name evidence="1" type="ORF">PCOR1329_LOCUS81934</name>
</gene>
<dbReference type="EMBL" id="CAUYUJ010021730">
    <property type="protein sequence ID" value="CAK0906687.1"/>
    <property type="molecule type" value="Genomic_DNA"/>
</dbReference>
<evidence type="ECO:0000313" key="2">
    <source>
        <dbReference type="Proteomes" id="UP001189429"/>
    </source>
</evidence>
<proteinExistence type="predicted"/>
<sequence length="350" mass="40732">LSQKLLAAITQGVAAQSAETEAAPVRRASWRFLHYNPLTARETERLDDIETACEGYDFVGLIGHHMVATTMQKADDTWYGNCDNSSLVDYICIPTALEKWETSCGPLARLGRAMQKIPSKQRRDHLPVHVNLCMPSISEQRKQDNSPKWNAETMMQAYVGMDMERKRAFVEDMGATLDQNWDELLDLANRTSADYLFEKTEQLLIEVGQQYFSREPERDERYQALRERRMILLKARRGFRLRHDESSEMEEHEVVEGLKKLSAYMKKEREIEWKAYQEDLLDQIWAHWRVRNMAEVHRLTRRAANTKYGVKKRHFLTVKALGLTADKWAAHWTRAGPDGGMQATQMHDWD</sequence>
<evidence type="ECO:0000313" key="1">
    <source>
        <dbReference type="EMBL" id="CAK0906687.1"/>
    </source>
</evidence>
<name>A0ABN9Y2I6_9DINO</name>
<protein>
    <submittedName>
        <fullName evidence="1">Uncharacterized protein</fullName>
    </submittedName>
</protein>
<feature type="non-terminal residue" evidence="1">
    <location>
        <position position="350"/>
    </location>
</feature>